<sequence>MYRMHCAEIWGGTRATNEDLSTRALTASLYSNASEGCKGGDIYYFSVCEADMLTRIAIADVVGHGPDVNRIGRWLYDALAAQVNSHEVGDVLARLNRQVVTECGLKAMTTAAVAGFCFADTQLYISYAGHPPLLLWRQDDQCWRPIELKARLEATNLPLGVMKGIPYDQEQIRLVSGDRLFLYTDGLIEAPDAQGQLFGEERLRAILGQVGNESLLHLKQAVLRAIHEHTGGILTHDDMTLIAIEIN</sequence>
<feature type="domain" description="PPM-type phosphatase" evidence="2">
    <location>
        <begin position="21"/>
        <end position="246"/>
    </location>
</feature>
<dbReference type="Gene3D" id="3.60.40.10">
    <property type="entry name" value="PPM-type phosphatase domain"/>
    <property type="match status" value="1"/>
</dbReference>
<dbReference type="PANTHER" id="PTHR43156">
    <property type="entry name" value="STAGE II SPORULATION PROTEIN E-RELATED"/>
    <property type="match status" value="1"/>
</dbReference>
<organism evidence="3 4">
    <name type="scientific">Nitrosococcus oceani C-27</name>
    <dbReference type="NCBI Taxonomy" id="314279"/>
    <lineage>
        <taxon>Bacteria</taxon>
        <taxon>Pseudomonadati</taxon>
        <taxon>Pseudomonadota</taxon>
        <taxon>Gammaproteobacteria</taxon>
        <taxon>Chromatiales</taxon>
        <taxon>Chromatiaceae</taxon>
        <taxon>Nitrosococcus</taxon>
    </lineage>
</organism>
<dbReference type="SUPFAM" id="SSF81606">
    <property type="entry name" value="PP2C-like"/>
    <property type="match status" value="1"/>
</dbReference>
<accession>A0A0E2Z4G1</accession>
<dbReference type="PANTHER" id="PTHR43156:SF2">
    <property type="entry name" value="STAGE II SPORULATION PROTEIN E"/>
    <property type="match status" value="1"/>
</dbReference>
<dbReference type="InterPro" id="IPR036457">
    <property type="entry name" value="PPM-type-like_dom_sf"/>
</dbReference>
<dbReference type="AlphaFoldDB" id="A0A0E2Z4G1"/>
<gene>
    <name evidence="3" type="ORF">IB75_04930</name>
</gene>
<protein>
    <submittedName>
        <fullName evidence="3">Stage II sporulation protein E</fullName>
    </submittedName>
</protein>
<dbReference type="SMART" id="SM00331">
    <property type="entry name" value="PP2C_SIG"/>
    <property type="match status" value="1"/>
</dbReference>
<evidence type="ECO:0000313" key="4">
    <source>
        <dbReference type="Proteomes" id="UP000028839"/>
    </source>
</evidence>
<keyword evidence="1" id="KW-0378">Hydrolase</keyword>
<dbReference type="InterPro" id="IPR052016">
    <property type="entry name" value="Bact_Sigma-Reg"/>
</dbReference>
<proteinExistence type="predicted"/>
<dbReference type="Pfam" id="PF07228">
    <property type="entry name" value="SpoIIE"/>
    <property type="match status" value="1"/>
</dbReference>
<evidence type="ECO:0000256" key="1">
    <source>
        <dbReference type="ARBA" id="ARBA00022801"/>
    </source>
</evidence>
<evidence type="ECO:0000259" key="2">
    <source>
        <dbReference type="SMART" id="SM00331"/>
    </source>
</evidence>
<comment type="caution">
    <text evidence="3">The sequence shown here is derived from an EMBL/GenBank/DDBJ whole genome shotgun (WGS) entry which is preliminary data.</text>
</comment>
<reference evidence="3 4" key="1">
    <citation type="submission" date="2014-07" db="EMBL/GenBank/DDBJ databases">
        <title>Comparative analysis of Nitrosococcus oceani genome inventories of strains from Pacific and Atlantic gyres.</title>
        <authorList>
            <person name="Lim C.K."/>
            <person name="Wang L."/>
            <person name="Sayavedra-Soto L.A."/>
            <person name="Klotz M.G."/>
        </authorList>
    </citation>
    <scope>NUCLEOTIDE SEQUENCE [LARGE SCALE GENOMIC DNA]</scope>
    <source>
        <strain evidence="3 4">C-27</strain>
    </source>
</reference>
<evidence type="ECO:0000313" key="3">
    <source>
        <dbReference type="EMBL" id="KFI20106.1"/>
    </source>
</evidence>
<dbReference type="Proteomes" id="UP000028839">
    <property type="component" value="Unassembled WGS sequence"/>
</dbReference>
<dbReference type="EMBL" id="JPGN01000028">
    <property type="protein sequence ID" value="KFI20106.1"/>
    <property type="molecule type" value="Genomic_DNA"/>
</dbReference>
<dbReference type="InterPro" id="IPR001932">
    <property type="entry name" value="PPM-type_phosphatase-like_dom"/>
</dbReference>
<dbReference type="OrthoDB" id="9811749at2"/>
<dbReference type="HOGENOM" id="CLU_000445_43_1_6"/>
<name>A0A0E2Z4G1_9GAMM</name>
<dbReference type="GO" id="GO:0016791">
    <property type="term" value="F:phosphatase activity"/>
    <property type="evidence" value="ECO:0007669"/>
    <property type="project" value="TreeGrafter"/>
</dbReference>